<dbReference type="PANTHER" id="PTHR34414">
    <property type="entry name" value="HET DOMAIN-CONTAINING PROTEIN-RELATED"/>
    <property type="match status" value="1"/>
</dbReference>
<keyword evidence="1" id="KW-0812">Transmembrane</keyword>
<evidence type="ECO:0000256" key="1">
    <source>
        <dbReference type="SAM" id="Phobius"/>
    </source>
</evidence>
<accession>A0AAN6QCE9</accession>
<dbReference type="AlphaFoldDB" id="A0AAN6QCE9"/>
<reference evidence="2" key="2">
    <citation type="submission" date="2023-05" db="EMBL/GenBank/DDBJ databases">
        <authorList>
            <consortium name="Lawrence Berkeley National Laboratory"/>
            <person name="Steindorff A."/>
            <person name="Hensen N."/>
            <person name="Bonometti L."/>
            <person name="Westerberg I."/>
            <person name="Brannstrom I.O."/>
            <person name="Guillou S."/>
            <person name="Cros-Aarteil S."/>
            <person name="Calhoun S."/>
            <person name="Haridas S."/>
            <person name="Kuo A."/>
            <person name="Mondo S."/>
            <person name="Pangilinan J."/>
            <person name="Riley R."/>
            <person name="Labutti K."/>
            <person name="Andreopoulos B."/>
            <person name="Lipzen A."/>
            <person name="Chen C."/>
            <person name="Yanf M."/>
            <person name="Daum C."/>
            <person name="Ng V."/>
            <person name="Clum A."/>
            <person name="Ohm R."/>
            <person name="Martin F."/>
            <person name="Silar P."/>
            <person name="Natvig D."/>
            <person name="Lalanne C."/>
            <person name="Gautier V."/>
            <person name="Ament-Velasquez S.L."/>
            <person name="Kruys A."/>
            <person name="Hutchinson M.I."/>
            <person name="Powell A.J."/>
            <person name="Barry K."/>
            <person name="Miller A.N."/>
            <person name="Grigoriev I.V."/>
            <person name="Debuchy R."/>
            <person name="Gladieux P."/>
            <person name="Thoren M.H."/>
            <person name="Johannesson H."/>
        </authorList>
    </citation>
    <scope>NUCLEOTIDE SEQUENCE</scope>
    <source>
        <strain evidence="2">CBS 508.74</strain>
    </source>
</reference>
<feature type="transmembrane region" description="Helical" evidence="1">
    <location>
        <begin position="243"/>
        <end position="268"/>
    </location>
</feature>
<evidence type="ECO:0000313" key="2">
    <source>
        <dbReference type="EMBL" id="KAK4107001.1"/>
    </source>
</evidence>
<name>A0AAN6QCE9_9PEZI</name>
<organism evidence="2 3">
    <name type="scientific">Canariomyces notabilis</name>
    <dbReference type="NCBI Taxonomy" id="2074819"/>
    <lineage>
        <taxon>Eukaryota</taxon>
        <taxon>Fungi</taxon>
        <taxon>Dikarya</taxon>
        <taxon>Ascomycota</taxon>
        <taxon>Pezizomycotina</taxon>
        <taxon>Sordariomycetes</taxon>
        <taxon>Sordariomycetidae</taxon>
        <taxon>Sordariales</taxon>
        <taxon>Chaetomiaceae</taxon>
        <taxon>Canariomyces</taxon>
    </lineage>
</organism>
<evidence type="ECO:0000313" key="3">
    <source>
        <dbReference type="Proteomes" id="UP001302812"/>
    </source>
</evidence>
<sequence>QTMPYLPASYRINGKHGPVLVAASTAHIKGDLSVEKLNKIHGWLQLAGLPIPPRPLNYQRARSREITACEDTNLHLVWAPGRMFLKPLPQYLLVEQFWQDHLVEDRQLYELAFGLLLSYVALIQYPSDFAIAQDTGLIDDDLEWDEWVDIAAKVLAQTNPGINKRYTYGELRLSRLNKIFWAHGHLKGYHFPYQTYGEMFKANIAPVAGATVYVALVLTAMQVGLATHALADSDVFHNASYGFAVFSILAPIGVAMLVLLLILVYFFFN</sequence>
<reference evidence="2" key="1">
    <citation type="journal article" date="2023" name="Mol. Phylogenet. Evol.">
        <title>Genome-scale phylogeny and comparative genomics of the fungal order Sordariales.</title>
        <authorList>
            <person name="Hensen N."/>
            <person name="Bonometti L."/>
            <person name="Westerberg I."/>
            <person name="Brannstrom I.O."/>
            <person name="Guillou S."/>
            <person name="Cros-Aarteil S."/>
            <person name="Calhoun S."/>
            <person name="Haridas S."/>
            <person name="Kuo A."/>
            <person name="Mondo S."/>
            <person name="Pangilinan J."/>
            <person name="Riley R."/>
            <person name="LaButti K."/>
            <person name="Andreopoulos B."/>
            <person name="Lipzen A."/>
            <person name="Chen C."/>
            <person name="Yan M."/>
            <person name="Daum C."/>
            <person name="Ng V."/>
            <person name="Clum A."/>
            <person name="Steindorff A."/>
            <person name="Ohm R.A."/>
            <person name="Martin F."/>
            <person name="Silar P."/>
            <person name="Natvig D.O."/>
            <person name="Lalanne C."/>
            <person name="Gautier V."/>
            <person name="Ament-Velasquez S.L."/>
            <person name="Kruys A."/>
            <person name="Hutchinson M.I."/>
            <person name="Powell A.J."/>
            <person name="Barry K."/>
            <person name="Miller A.N."/>
            <person name="Grigoriev I.V."/>
            <person name="Debuchy R."/>
            <person name="Gladieux P."/>
            <person name="Hiltunen Thoren M."/>
            <person name="Johannesson H."/>
        </authorList>
    </citation>
    <scope>NUCLEOTIDE SEQUENCE</scope>
    <source>
        <strain evidence="2">CBS 508.74</strain>
    </source>
</reference>
<gene>
    <name evidence="2" type="ORF">N656DRAFT_684420</name>
</gene>
<feature type="transmembrane region" description="Helical" evidence="1">
    <location>
        <begin position="207"/>
        <end position="231"/>
    </location>
</feature>
<proteinExistence type="predicted"/>
<keyword evidence="3" id="KW-1185">Reference proteome</keyword>
<dbReference type="EMBL" id="MU853388">
    <property type="protein sequence ID" value="KAK4107001.1"/>
    <property type="molecule type" value="Genomic_DNA"/>
</dbReference>
<protein>
    <submittedName>
        <fullName evidence="2">Uncharacterized protein</fullName>
    </submittedName>
</protein>
<comment type="caution">
    <text evidence="2">The sequence shown here is derived from an EMBL/GenBank/DDBJ whole genome shotgun (WGS) entry which is preliminary data.</text>
</comment>
<keyword evidence="1" id="KW-0472">Membrane</keyword>
<dbReference type="Pfam" id="PF20246">
    <property type="entry name" value="DUF6601"/>
    <property type="match status" value="1"/>
</dbReference>
<dbReference type="GeneID" id="89934731"/>
<keyword evidence="1" id="KW-1133">Transmembrane helix</keyword>
<dbReference type="RefSeq" id="XP_064664571.1">
    <property type="nucleotide sequence ID" value="XM_064810606.1"/>
</dbReference>
<feature type="non-terminal residue" evidence="2">
    <location>
        <position position="1"/>
    </location>
</feature>
<dbReference type="InterPro" id="IPR046536">
    <property type="entry name" value="DUF6601"/>
</dbReference>
<dbReference type="PANTHER" id="PTHR34414:SF1">
    <property type="entry name" value="SUBTILISIN-LIKE SERINE PROTEASE"/>
    <property type="match status" value="1"/>
</dbReference>
<feature type="non-terminal residue" evidence="2">
    <location>
        <position position="269"/>
    </location>
</feature>
<dbReference type="Proteomes" id="UP001302812">
    <property type="component" value="Unassembled WGS sequence"/>
</dbReference>